<feature type="region of interest" description="Disordered" evidence="10">
    <location>
        <begin position="1"/>
        <end position="53"/>
    </location>
</feature>
<protein>
    <submittedName>
        <fullName evidence="11">Uncharacterized protein</fullName>
    </submittedName>
</protein>
<feature type="compositionally biased region" description="Polar residues" evidence="10">
    <location>
        <begin position="20"/>
        <end position="31"/>
    </location>
</feature>
<dbReference type="GO" id="GO:0003723">
    <property type="term" value="F:RNA binding"/>
    <property type="evidence" value="ECO:0007669"/>
    <property type="project" value="TreeGrafter"/>
</dbReference>
<dbReference type="GO" id="GO:0045292">
    <property type="term" value="P:mRNA cis splicing, via spliceosome"/>
    <property type="evidence" value="ECO:0007669"/>
    <property type="project" value="TreeGrafter"/>
</dbReference>
<organism evidence="11 12">
    <name type="scientific">Penicillium brasilianum</name>
    <dbReference type="NCBI Taxonomy" id="104259"/>
    <lineage>
        <taxon>Eukaryota</taxon>
        <taxon>Fungi</taxon>
        <taxon>Dikarya</taxon>
        <taxon>Ascomycota</taxon>
        <taxon>Pezizomycotina</taxon>
        <taxon>Eurotiomycetes</taxon>
        <taxon>Eurotiomycetidae</taxon>
        <taxon>Eurotiales</taxon>
        <taxon>Aspergillaceae</taxon>
        <taxon>Penicillium</taxon>
    </lineage>
</organism>
<evidence type="ECO:0000256" key="10">
    <source>
        <dbReference type="SAM" id="MobiDB-lite"/>
    </source>
</evidence>
<dbReference type="EMBL" id="LJBN01000200">
    <property type="protein sequence ID" value="OOQ83289.1"/>
    <property type="molecule type" value="Genomic_DNA"/>
</dbReference>
<feature type="region of interest" description="Disordered" evidence="10">
    <location>
        <begin position="94"/>
        <end position="211"/>
    </location>
</feature>
<keyword evidence="8" id="KW-0508">mRNA splicing</keyword>
<evidence type="ECO:0000256" key="7">
    <source>
        <dbReference type="ARBA" id="ARBA00023163"/>
    </source>
</evidence>
<evidence type="ECO:0000256" key="1">
    <source>
        <dbReference type="ARBA" id="ARBA00003777"/>
    </source>
</evidence>
<keyword evidence="7" id="KW-0804">Transcription</keyword>
<comment type="similarity">
    <text evidence="4">Belongs to the CWC15 family.</text>
</comment>
<comment type="function">
    <text evidence="1">Involved in pre-mRNA splicing.</text>
</comment>
<dbReference type="Proteomes" id="UP000190744">
    <property type="component" value="Unassembled WGS sequence"/>
</dbReference>
<dbReference type="InterPro" id="IPR009332">
    <property type="entry name" value="Med22"/>
</dbReference>
<keyword evidence="5" id="KW-0507">mRNA processing</keyword>
<dbReference type="GO" id="GO:0016592">
    <property type="term" value="C:mediator complex"/>
    <property type="evidence" value="ECO:0007669"/>
    <property type="project" value="InterPro"/>
</dbReference>
<feature type="region of interest" description="Disordered" evidence="10">
    <location>
        <begin position="293"/>
        <end position="330"/>
    </location>
</feature>
<comment type="subcellular location">
    <subcellularLocation>
        <location evidence="2">Nucleus</location>
    </subcellularLocation>
</comment>
<dbReference type="Pfam" id="PF04889">
    <property type="entry name" value="Cwf_Cwc_15"/>
    <property type="match status" value="1"/>
</dbReference>
<comment type="similarity">
    <text evidence="3">Belongs to the Mediator complex subunit 22 family.</text>
</comment>
<keyword evidence="6" id="KW-0805">Transcription regulation</keyword>
<proteinExistence type="inferred from homology"/>
<evidence type="ECO:0000256" key="3">
    <source>
        <dbReference type="ARBA" id="ARBA00005942"/>
    </source>
</evidence>
<dbReference type="PANTHER" id="PTHR12718:SF2">
    <property type="entry name" value="SPLICEOSOME-ASSOCIATED PROTEIN CWC15 HOMOLOG"/>
    <property type="match status" value="1"/>
</dbReference>
<gene>
    <name evidence="11" type="ORF">PEBR_35322</name>
</gene>
<dbReference type="InterPro" id="IPR006973">
    <property type="entry name" value="Cwf_Cwc_15"/>
</dbReference>
<evidence type="ECO:0000313" key="11">
    <source>
        <dbReference type="EMBL" id="OOQ83289.1"/>
    </source>
</evidence>
<evidence type="ECO:0000256" key="5">
    <source>
        <dbReference type="ARBA" id="ARBA00022664"/>
    </source>
</evidence>
<dbReference type="GO" id="GO:0006357">
    <property type="term" value="P:regulation of transcription by RNA polymerase II"/>
    <property type="evidence" value="ECO:0007669"/>
    <property type="project" value="InterPro"/>
</dbReference>
<reference evidence="12" key="1">
    <citation type="submission" date="2015-09" db="EMBL/GenBank/DDBJ databases">
        <authorList>
            <person name="Fill T.P."/>
            <person name="Baretta J.F."/>
            <person name="de Almeida L.G."/>
            <person name="Rocha M."/>
            <person name="de Souza D.H."/>
            <person name="Malavazi I."/>
            <person name="Cerdeira L.T."/>
            <person name="Hong H."/>
            <person name="Samborskyy M."/>
            <person name="de Vasconcelos A.T."/>
            <person name="Leadlay P."/>
            <person name="Rodrigues-Filho E."/>
        </authorList>
    </citation>
    <scope>NUCLEOTIDE SEQUENCE [LARGE SCALE GENOMIC DNA]</scope>
    <source>
        <strain evidence="12">LaBioMMi 136</strain>
    </source>
</reference>
<evidence type="ECO:0000313" key="12">
    <source>
        <dbReference type="Proteomes" id="UP000190744"/>
    </source>
</evidence>
<dbReference type="GO" id="GO:0003712">
    <property type="term" value="F:transcription coregulator activity"/>
    <property type="evidence" value="ECO:0007669"/>
    <property type="project" value="InterPro"/>
</dbReference>
<evidence type="ECO:0000256" key="9">
    <source>
        <dbReference type="ARBA" id="ARBA00023242"/>
    </source>
</evidence>
<keyword evidence="9" id="KW-0539">Nucleus</keyword>
<feature type="compositionally biased region" description="Acidic residues" evidence="10">
    <location>
        <begin position="149"/>
        <end position="171"/>
    </location>
</feature>
<dbReference type="Pfam" id="PF06179">
    <property type="entry name" value="Med22"/>
    <property type="match status" value="1"/>
</dbReference>
<feature type="compositionally biased region" description="Basic and acidic residues" evidence="10">
    <location>
        <begin position="172"/>
        <end position="207"/>
    </location>
</feature>
<evidence type="ECO:0000256" key="8">
    <source>
        <dbReference type="ARBA" id="ARBA00023187"/>
    </source>
</evidence>
<name>A0A1S9RCM8_PENBI</name>
<dbReference type="AlphaFoldDB" id="A0A1S9RCM8"/>
<comment type="caution">
    <text evidence="11">The sequence shown here is derived from an EMBL/GenBank/DDBJ whole genome shotgun (WGS) entry which is preliminary data.</text>
</comment>
<sequence>MGGERDRRVSGRRAHLHSQPLFNNDSSSPSKPQDDHRPTFDPAQGKEALRGPAYHQRLLPAYTHLKVRQPGQGGDADNEVRDLRAELLKAEAAHFAKKNGVSVEEPTTAEPTAPKRPLEAAPTDAHGEAEEDPEAKRRRILEETRDIDADSDGSEEDSSEEEDSDDEDEAAELMRELEKIKKERQAQKEKEEQERAAEEQEQREVDIARGNPLLNAQDFNMKRRWDDDVVFKNQARGTEKKEGKEFVNDLLRSDFHKRFMTHSPVASPGNLSISIVLTALNLFHSPPPLPPKYHPFLPETMDKAPSTPPPNQEPSLNNEDWDIPSRSEISEDLPLKKMDKDQPFKQMHQRINYNVSQLLQRFENILAVASSDNSSHTATAVEANQLEVETDGLIRAAEDILSLTRTMKEAWYYGNLDTLGENEQDVQRRKKLEEDVQAVEKAVEKGVLSKLCPEEKKPAQDKDKKQV</sequence>
<dbReference type="PANTHER" id="PTHR12718">
    <property type="entry name" value="CELL CYCLE CONTROL PROTEIN CWF15"/>
    <property type="match status" value="1"/>
</dbReference>
<dbReference type="GO" id="GO:0071013">
    <property type="term" value="C:catalytic step 2 spliceosome"/>
    <property type="evidence" value="ECO:0007669"/>
    <property type="project" value="TreeGrafter"/>
</dbReference>
<accession>A0A1S9RCM8</accession>
<evidence type="ECO:0000256" key="6">
    <source>
        <dbReference type="ARBA" id="ARBA00023015"/>
    </source>
</evidence>
<evidence type="ECO:0000256" key="2">
    <source>
        <dbReference type="ARBA" id="ARBA00004123"/>
    </source>
</evidence>
<dbReference type="Gene3D" id="6.10.280.160">
    <property type="entry name" value="Mediator of RNA polymerase II transcription subunit 22"/>
    <property type="match status" value="1"/>
</dbReference>
<feature type="region of interest" description="Disordered" evidence="10">
    <location>
        <begin position="63"/>
        <end position="82"/>
    </location>
</feature>
<evidence type="ECO:0000256" key="4">
    <source>
        <dbReference type="ARBA" id="ARBA00006644"/>
    </source>
</evidence>